<feature type="region of interest" description="Disordered" evidence="1">
    <location>
        <begin position="1"/>
        <end position="56"/>
    </location>
</feature>
<dbReference type="Proteomes" id="UP000595205">
    <property type="component" value="Chromosome"/>
</dbReference>
<sequence>MGQIVTDVGSNVAAHRGPSAGPQEWSRAASPTATRTPSTQTPRFGSDVRLTVTTPGGRRLTERGGYFYLFGTAVA</sequence>
<evidence type="ECO:0000256" key="1">
    <source>
        <dbReference type="SAM" id="MobiDB-lite"/>
    </source>
</evidence>
<feature type="compositionally biased region" description="Low complexity" evidence="1">
    <location>
        <begin position="26"/>
        <end position="43"/>
    </location>
</feature>
<evidence type="ECO:0000313" key="2">
    <source>
        <dbReference type="EMBL" id="BCP00071.1"/>
    </source>
</evidence>
<accession>A0A7R7RQA8</accession>
<organism evidence="2 3">
    <name type="scientific">Mycobacterium intracellulare</name>
    <dbReference type="NCBI Taxonomy" id="1767"/>
    <lineage>
        <taxon>Bacteria</taxon>
        <taxon>Bacillati</taxon>
        <taxon>Actinomycetota</taxon>
        <taxon>Actinomycetes</taxon>
        <taxon>Mycobacteriales</taxon>
        <taxon>Mycobacteriaceae</taxon>
        <taxon>Mycobacterium</taxon>
        <taxon>Mycobacterium avium complex (MAC)</taxon>
    </lineage>
</organism>
<name>A0A7R7RQA8_MYCIT</name>
<evidence type="ECO:0000313" key="3">
    <source>
        <dbReference type="Proteomes" id="UP000595205"/>
    </source>
</evidence>
<gene>
    <name evidence="2" type="ORF">MINTM018_28400</name>
</gene>
<protein>
    <submittedName>
        <fullName evidence="2">Uncharacterized protein</fullName>
    </submittedName>
</protein>
<reference evidence="2 3" key="1">
    <citation type="submission" date="2020-12" db="EMBL/GenBank/DDBJ databases">
        <title>Genome sequence of clinical Mycobacterium intracellulare strains.</title>
        <authorList>
            <person name="Tateishi Y."/>
            <person name="Matsumoto S."/>
            <person name="Fukushima Y."/>
            <person name="Nakajima C."/>
            <person name="Suzuki Y."/>
        </authorList>
    </citation>
    <scope>NUCLEOTIDE SEQUENCE [LARGE SCALE GENOMIC DNA]</scope>
    <source>
        <strain evidence="2 3">M018</strain>
    </source>
</reference>
<dbReference type="EMBL" id="AP024255">
    <property type="protein sequence ID" value="BCP00071.1"/>
    <property type="molecule type" value="Genomic_DNA"/>
</dbReference>
<proteinExistence type="predicted"/>
<dbReference type="AlphaFoldDB" id="A0A7R7RQA8"/>